<dbReference type="InterPro" id="IPR052196">
    <property type="entry name" value="Bact_Kbp"/>
</dbReference>
<feature type="domain" description="LysM" evidence="3">
    <location>
        <begin position="386"/>
        <end position="435"/>
    </location>
</feature>
<gene>
    <name evidence="4" type="ORF">EV655_108203</name>
</gene>
<evidence type="ECO:0000256" key="2">
    <source>
        <dbReference type="SAM" id="Phobius"/>
    </source>
</evidence>
<dbReference type="Proteomes" id="UP000295142">
    <property type="component" value="Unassembled WGS sequence"/>
</dbReference>
<proteinExistence type="predicted"/>
<dbReference type="PANTHER" id="PTHR34700:SF4">
    <property type="entry name" value="PHAGE-LIKE ELEMENT PBSX PROTEIN XKDP"/>
    <property type="match status" value="1"/>
</dbReference>
<evidence type="ECO:0000313" key="4">
    <source>
        <dbReference type="EMBL" id="TCO70961.1"/>
    </source>
</evidence>
<feature type="transmembrane region" description="Helical" evidence="2">
    <location>
        <begin position="12"/>
        <end position="31"/>
    </location>
</feature>
<dbReference type="InterPro" id="IPR036779">
    <property type="entry name" value="LysM_dom_sf"/>
</dbReference>
<sequence>MSDGKRKWGLWTWILIGGEILIVLMVLNWFLNRDRARDTPAPVQGVPEQGALPPQGAEQAAMPAPAVGSDNDATLLADAPDKMADEPPADRAAQTAEGDAPATPEPAAALPEPPVFDLVRVDPGGAALVAGRAEPGSAVVLLIEGREGARAEVGADGAFTLFLDLPLASVPRALSLRMDLADGRRIASSATVFLAPDPAGAEIAAPAPTSAEPPPAVPGEDVQDTVAATEGAGVETGPVPSAEAAAADAAPGLPAVLLSDAGGVRVLQAPEGDLPPGKPGLLIEAISYDARGAVVLAGRGEAGGALRLYLDNAAVAGARIDAAGRWRQRLDGVAPGLYTLRADLVTPEGGVAARFETPFQREPAEEIAAAASEGDKDGAGREAAARVITVQPGFTLWGIADRAYGSGFQYVKIFSANRTQIRDPDLIYPGQVFDLPE</sequence>
<dbReference type="PROSITE" id="PS51782">
    <property type="entry name" value="LYSM"/>
    <property type="match status" value="1"/>
</dbReference>
<dbReference type="Gene3D" id="3.10.350.10">
    <property type="entry name" value="LysM domain"/>
    <property type="match status" value="1"/>
</dbReference>
<name>A0A4R2KBT4_9RHOB</name>
<dbReference type="OrthoDB" id="370541at2"/>
<dbReference type="PANTHER" id="PTHR34700">
    <property type="entry name" value="POTASSIUM BINDING PROTEIN KBP"/>
    <property type="match status" value="1"/>
</dbReference>
<dbReference type="Pfam" id="PF01476">
    <property type="entry name" value="LysM"/>
    <property type="match status" value="1"/>
</dbReference>
<evidence type="ECO:0000313" key="5">
    <source>
        <dbReference type="Proteomes" id="UP000295142"/>
    </source>
</evidence>
<evidence type="ECO:0000259" key="3">
    <source>
        <dbReference type="PROSITE" id="PS51782"/>
    </source>
</evidence>
<protein>
    <submittedName>
        <fullName evidence="4">Nucleoid-associated protein YgaU</fullName>
    </submittedName>
</protein>
<dbReference type="InterPro" id="IPR018392">
    <property type="entry name" value="LysM"/>
</dbReference>
<feature type="region of interest" description="Disordered" evidence="1">
    <location>
        <begin position="80"/>
        <end position="111"/>
    </location>
</feature>
<dbReference type="SMART" id="SM00257">
    <property type="entry name" value="LysM"/>
    <property type="match status" value="1"/>
</dbReference>
<accession>A0A4R2KBT4</accession>
<dbReference type="CDD" id="cd00118">
    <property type="entry name" value="LysM"/>
    <property type="match status" value="1"/>
</dbReference>
<comment type="caution">
    <text evidence="4">The sequence shown here is derived from an EMBL/GenBank/DDBJ whole genome shotgun (WGS) entry which is preliminary data.</text>
</comment>
<evidence type="ECO:0000256" key="1">
    <source>
        <dbReference type="SAM" id="MobiDB-lite"/>
    </source>
</evidence>
<feature type="region of interest" description="Disordered" evidence="1">
    <location>
        <begin position="39"/>
        <end position="67"/>
    </location>
</feature>
<keyword evidence="5" id="KW-1185">Reference proteome</keyword>
<feature type="compositionally biased region" description="Low complexity" evidence="1">
    <location>
        <begin position="96"/>
        <end position="110"/>
    </location>
</feature>
<feature type="compositionally biased region" description="Basic and acidic residues" evidence="1">
    <location>
        <begin position="80"/>
        <end position="89"/>
    </location>
</feature>
<organism evidence="4 5">
    <name type="scientific">Rhodovulum euryhalinum</name>
    <dbReference type="NCBI Taxonomy" id="35805"/>
    <lineage>
        <taxon>Bacteria</taxon>
        <taxon>Pseudomonadati</taxon>
        <taxon>Pseudomonadota</taxon>
        <taxon>Alphaproteobacteria</taxon>
        <taxon>Rhodobacterales</taxon>
        <taxon>Paracoccaceae</taxon>
        <taxon>Rhodovulum</taxon>
    </lineage>
</organism>
<reference evidence="4 5" key="1">
    <citation type="submission" date="2019-03" db="EMBL/GenBank/DDBJ databases">
        <title>Genomic Encyclopedia of Type Strains, Phase IV (KMG-IV): sequencing the most valuable type-strain genomes for metagenomic binning, comparative biology and taxonomic classification.</title>
        <authorList>
            <person name="Goeker M."/>
        </authorList>
    </citation>
    <scope>NUCLEOTIDE SEQUENCE [LARGE SCALE GENOMIC DNA]</scope>
    <source>
        <strain evidence="4 5">DSM 4868</strain>
    </source>
</reference>
<dbReference type="AlphaFoldDB" id="A0A4R2KBT4"/>
<keyword evidence="2" id="KW-0472">Membrane</keyword>
<dbReference type="RefSeq" id="WP_132544997.1">
    <property type="nucleotide sequence ID" value="NZ_SLWW01000008.1"/>
</dbReference>
<keyword evidence="2" id="KW-1133">Transmembrane helix</keyword>
<dbReference type="EMBL" id="SLWW01000008">
    <property type="protein sequence ID" value="TCO70961.1"/>
    <property type="molecule type" value="Genomic_DNA"/>
</dbReference>
<keyword evidence="2" id="KW-0812">Transmembrane</keyword>